<gene>
    <name evidence="2" type="ORF">V6U78_12660</name>
</gene>
<evidence type="ECO:0000313" key="2">
    <source>
        <dbReference type="EMBL" id="MFK7161885.1"/>
    </source>
</evidence>
<sequence length="96" mass="11210">MDSNTELKMLRQEEEQLVARIEEVRKLINETNEKIIFESWGVKVGLMVRDNRGVEGKVSRVESVGTGKPWVTFKPRKKCGEISKRDMFIGQRWELT</sequence>
<reference evidence="2 3" key="1">
    <citation type="submission" date="2024-02" db="EMBL/GenBank/DDBJ databases">
        <title>Marinospirillum sp. MEB 164 isolated from Lonar lake sediment.</title>
        <authorList>
            <person name="Joshi A."/>
            <person name="Thite S."/>
        </authorList>
    </citation>
    <scope>NUCLEOTIDE SEQUENCE [LARGE SCALE GENOMIC DNA]</scope>
    <source>
        <strain evidence="2 3">MEB164</strain>
    </source>
</reference>
<evidence type="ECO:0000256" key="1">
    <source>
        <dbReference type="SAM" id="Coils"/>
    </source>
</evidence>
<keyword evidence="3" id="KW-1185">Reference proteome</keyword>
<protein>
    <submittedName>
        <fullName evidence="2">Uncharacterized protein</fullName>
    </submittedName>
</protein>
<dbReference type="EMBL" id="JBANFI010000028">
    <property type="protein sequence ID" value="MFK7161885.1"/>
    <property type="molecule type" value="Genomic_DNA"/>
</dbReference>
<keyword evidence="1" id="KW-0175">Coiled coil</keyword>
<organism evidence="2 3">
    <name type="scientific">Marinospirillum alkalitolerans</name>
    <dbReference type="NCBI Taxonomy" id="3123374"/>
    <lineage>
        <taxon>Bacteria</taxon>
        <taxon>Pseudomonadati</taxon>
        <taxon>Pseudomonadota</taxon>
        <taxon>Gammaproteobacteria</taxon>
        <taxon>Oceanospirillales</taxon>
        <taxon>Oceanospirillaceae</taxon>
        <taxon>Marinospirillum</taxon>
    </lineage>
</organism>
<feature type="coiled-coil region" evidence="1">
    <location>
        <begin position="7"/>
        <end position="34"/>
    </location>
</feature>
<dbReference type="Proteomes" id="UP001621714">
    <property type="component" value="Unassembled WGS sequence"/>
</dbReference>
<name>A0ABW8Q036_9GAMM</name>
<dbReference type="RefSeq" id="WP_405341569.1">
    <property type="nucleotide sequence ID" value="NZ_JBANFI010000028.1"/>
</dbReference>
<accession>A0ABW8Q036</accession>
<evidence type="ECO:0000313" key="3">
    <source>
        <dbReference type="Proteomes" id="UP001621714"/>
    </source>
</evidence>
<proteinExistence type="predicted"/>
<comment type="caution">
    <text evidence="2">The sequence shown here is derived from an EMBL/GenBank/DDBJ whole genome shotgun (WGS) entry which is preliminary data.</text>
</comment>